<sequence>MVAVKKWKENVTVVDLAGACTFNAMFFTFALMDYSADLWVHGSDARMPFLVEYFTWRGDAPVISKMLMVLLLPLPLIIIGMALAALQSIFCWRHASLTRHAVDCAEAAGICSILYVVIMRAIPLQSTFVESCPGRSKQQKSDCSATLAVMTEVHLILVLLNVLMFVCPIAKYAFGNVASAKTPEKSK</sequence>
<evidence type="ECO:0000256" key="1">
    <source>
        <dbReference type="SAM" id="Phobius"/>
    </source>
</evidence>
<keyword evidence="1" id="KW-0472">Membrane</keyword>
<dbReference type="AlphaFoldDB" id="A0A7S0JGK4"/>
<reference evidence="2" key="1">
    <citation type="submission" date="2021-01" db="EMBL/GenBank/DDBJ databases">
        <authorList>
            <person name="Corre E."/>
            <person name="Pelletier E."/>
            <person name="Niang G."/>
            <person name="Scheremetjew M."/>
            <person name="Finn R."/>
            <person name="Kale V."/>
            <person name="Holt S."/>
            <person name="Cochrane G."/>
            <person name="Meng A."/>
            <person name="Brown T."/>
            <person name="Cohen L."/>
        </authorList>
    </citation>
    <scope>NUCLEOTIDE SEQUENCE</scope>
    <source>
        <strain evidence="2">RCC1130</strain>
    </source>
</reference>
<protein>
    <submittedName>
        <fullName evidence="2">Uncharacterized protein</fullName>
    </submittedName>
</protein>
<dbReference type="EMBL" id="HBER01052674">
    <property type="protein sequence ID" value="CAD8551042.1"/>
    <property type="molecule type" value="Transcribed_RNA"/>
</dbReference>
<feature type="transmembrane region" description="Helical" evidence="1">
    <location>
        <begin position="66"/>
        <end position="92"/>
    </location>
</feature>
<feature type="transmembrane region" description="Helical" evidence="1">
    <location>
        <begin position="154"/>
        <end position="174"/>
    </location>
</feature>
<proteinExistence type="predicted"/>
<evidence type="ECO:0000313" key="2">
    <source>
        <dbReference type="EMBL" id="CAD8551042.1"/>
    </source>
</evidence>
<organism evidence="2">
    <name type="scientific">Calcidiscus leptoporus</name>
    <dbReference type="NCBI Taxonomy" id="127549"/>
    <lineage>
        <taxon>Eukaryota</taxon>
        <taxon>Haptista</taxon>
        <taxon>Haptophyta</taxon>
        <taxon>Prymnesiophyceae</taxon>
        <taxon>Coccolithales</taxon>
        <taxon>Calcidiscaceae</taxon>
        <taxon>Calcidiscus</taxon>
    </lineage>
</organism>
<feature type="transmembrane region" description="Helical" evidence="1">
    <location>
        <begin position="104"/>
        <end position="122"/>
    </location>
</feature>
<keyword evidence="1" id="KW-1133">Transmembrane helix</keyword>
<gene>
    <name evidence="2" type="ORF">CLEP1334_LOCUS26332</name>
</gene>
<feature type="transmembrane region" description="Helical" evidence="1">
    <location>
        <begin position="12"/>
        <end position="32"/>
    </location>
</feature>
<name>A0A7S0JGK4_9EUKA</name>
<keyword evidence="1" id="KW-0812">Transmembrane</keyword>
<accession>A0A7S0JGK4</accession>